<dbReference type="GO" id="GO:0009236">
    <property type="term" value="P:cobalamin biosynthetic process"/>
    <property type="evidence" value="ECO:0007669"/>
    <property type="project" value="UniProtKB-UniRule"/>
</dbReference>
<evidence type="ECO:0000256" key="1">
    <source>
        <dbReference type="ARBA" id="ARBA00004953"/>
    </source>
</evidence>
<accession>C9REB1</accession>
<comment type="similarity">
    <text evidence="2 7 8">Belongs to the precorrin methyltransferase family.</text>
</comment>
<dbReference type="UniPathway" id="UPA00148"/>
<dbReference type="PANTHER" id="PTHR43467:SF2">
    <property type="entry name" value="COBALT-PRECORRIN-2 C(20)-METHYLTRANSFERASE"/>
    <property type="match status" value="1"/>
</dbReference>
<evidence type="ECO:0000256" key="2">
    <source>
        <dbReference type="ARBA" id="ARBA00005879"/>
    </source>
</evidence>
<organism evidence="10 11">
    <name type="scientific">Methanocaldococcus vulcanius (strain ATCC 700851 / DSM 12094 / M7)</name>
    <name type="common">Methanococcus vulcanius</name>
    <dbReference type="NCBI Taxonomy" id="579137"/>
    <lineage>
        <taxon>Archaea</taxon>
        <taxon>Methanobacteriati</taxon>
        <taxon>Methanobacteriota</taxon>
        <taxon>Methanomada group</taxon>
        <taxon>Methanococci</taxon>
        <taxon>Methanococcales</taxon>
        <taxon>Methanocaldococcaceae</taxon>
        <taxon>Methanocaldococcus</taxon>
    </lineage>
</organism>
<dbReference type="STRING" id="579137.Metvu_0041"/>
<dbReference type="InterPro" id="IPR000878">
    <property type="entry name" value="4pyrrol_Mease"/>
</dbReference>
<evidence type="ECO:0000256" key="8">
    <source>
        <dbReference type="RuleBase" id="RU003960"/>
    </source>
</evidence>
<keyword evidence="3" id="KW-0169">Cobalamin biosynthesis</keyword>
<dbReference type="PANTHER" id="PTHR43467">
    <property type="entry name" value="COBALT-PRECORRIN-2 C(20)-METHYLTRANSFERASE"/>
    <property type="match status" value="1"/>
</dbReference>
<dbReference type="InterPro" id="IPR006364">
    <property type="entry name" value="CobI/CbiL/CobIJ_dom"/>
</dbReference>
<dbReference type="Gene3D" id="3.30.950.10">
    <property type="entry name" value="Methyltransferase, Cobalt-precorrin-4 Transmethylase, Domain 2"/>
    <property type="match status" value="1"/>
</dbReference>
<evidence type="ECO:0000313" key="11">
    <source>
        <dbReference type="Proteomes" id="UP000002063"/>
    </source>
</evidence>
<dbReference type="RefSeq" id="WP_012819459.1">
    <property type="nucleotide sequence ID" value="NC_013407.1"/>
</dbReference>
<proteinExistence type="inferred from homology"/>
<dbReference type="Pfam" id="PF00590">
    <property type="entry name" value="TP_methylase"/>
    <property type="match status" value="1"/>
</dbReference>
<comment type="pathway">
    <text evidence="1">Cofactor biosynthesis; adenosylcobalamin biosynthesis.</text>
</comment>
<dbReference type="Proteomes" id="UP000002063">
    <property type="component" value="Chromosome"/>
</dbReference>
<dbReference type="Gene3D" id="3.40.1010.10">
    <property type="entry name" value="Cobalt-precorrin-4 Transmethylase, Domain 1"/>
    <property type="match status" value="1"/>
</dbReference>
<keyword evidence="6" id="KW-0949">S-adenosyl-L-methionine</keyword>
<keyword evidence="11" id="KW-1185">Reference proteome</keyword>
<dbReference type="KEGG" id="mvu:Metvu_0041"/>
<dbReference type="PROSITE" id="PS00840">
    <property type="entry name" value="SUMT_2"/>
    <property type="match status" value="1"/>
</dbReference>
<dbReference type="CDD" id="cd11645">
    <property type="entry name" value="Precorrin_2_C20_MT"/>
    <property type="match status" value="1"/>
</dbReference>
<keyword evidence="4 8" id="KW-0489">Methyltransferase</keyword>
<dbReference type="HOGENOM" id="CLU_076014_2_1_2"/>
<dbReference type="InterPro" id="IPR035996">
    <property type="entry name" value="4pyrrol_Methylase_sf"/>
</dbReference>
<evidence type="ECO:0000256" key="4">
    <source>
        <dbReference type="ARBA" id="ARBA00022603"/>
    </source>
</evidence>
<evidence type="ECO:0000259" key="9">
    <source>
        <dbReference type="Pfam" id="PF00590"/>
    </source>
</evidence>
<dbReference type="InterPro" id="IPR003043">
    <property type="entry name" value="Uropor_MeTrfase_CS"/>
</dbReference>
<gene>
    <name evidence="10" type="ordered locus">Metvu_0041</name>
</gene>
<dbReference type="InterPro" id="IPR012382">
    <property type="entry name" value="CobI/CbiL"/>
</dbReference>
<dbReference type="GO" id="GO:0032259">
    <property type="term" value="P:methylation"/>
    <property type="evidence" value="ECO:0007669"/>
    <property type="project" value="UniProtKB-KW"/>
</dbReference>
<dbReference type="InterPro" id="IPR014776">
    <property type="entry name" value="4pyrrole_Mease_sub2"/>
</dbReference>
<dbReference type="InterPro" id="IPR014777">
    <property type="entry name" value="4pyrrole_Mease_sub1"/>
</dbReference>
<dbReference type="GO" id="GO:0030788">
    <property type="term" value="F:precorrin-2 C20-methyltransferase activity"/>
    <property type="evidence" value="ECO:0007669"/>
    <property type="project" value="InterPro"/>
</dbReference>
<evidence type="ECO:0000313" key="10">
    <source>
        <dbReference type="EMBL" id="ACX71913.1"/>
    </source>
</evidence>
<dbReference type="NCBIfam" id="TIGR01467">
    <property type="entry name" value="cobI_cbiL"/>
    <property type="match status" value="1"/>
</dbReference>
<evidence type="ECO:0000256" key="7">
    <source>
        <dbReference type="PIRNR" id="PIRNR036427"/>
    </source>
</evidence>
<protein>
    <submittedName>
        <fullName evidence="10">Precorrin-2 C20-methyltransferase</fullName>
    </submittedName>
</protein>
<dbReference type="eggNOG" id="arCOG00648">
    <property type="taxonomic scope" value="Archaea"/>
</dbReference>
<evidence type="ECO:0000256" key="3">
    <source>
        <dbReference type="ARBA" id="ARBA00022573"/>
    </source>
</evidence>
<feature type="domain" description="Tetrapyrrole methylase" evidence="9">
    <location>
        <begin position="7"/>
        <end position="211"/>
    </location>
</feature>
<dbReference type="GeneID" id="8512367"/>
<keyword evidence="5 8" id="KW-0808">Transferase</keyword>
<sequence>MSTLVKKVYGVGVGVGDEKLITLKALEVLKKVDKIFIPISKKGKRSIAYEIIKNHIDEKDVEELLFPMIKDKEKLKKYWETAVNKVINEKGEVAVITIGDPTLYSTFSYLWKILKEKNIDVEIVNGISSIFASASALGIPLVEGDEKLCILPQGKDIEKYINEFDTIIIMKTKNLKEKLEKIKDKDNYMIGLVKKATFKDEKTAFGRFEEINFDEFSDYLSLAIIKRIK</sequence>
<dbReference type="PIRSF" id="PIRSF036427">
    <property type="entry name" value="Precrrn-2_mtase"/>
    <property type="match status" value="1"/>
</dbReference>
<evidence type="ECO:0000256" key="6">
    <source>
        <dbReference type="ARBA" id="ARBA00022691"/>
    </source>
</evidence>
<dbReference type="EMBL" id="CP001787">
    <property type="protein sequence ID" value="ACX71913.1"/>
    <property type="molecule type" value="Genomic_DNA"/>
</dbReference>
<evidence type="ECO:0000256" key="5">
    <source>
        <dbReference type="ARBA" id="ARBA00022679"/>
    </source>
</evidence>
<dbReference type="SUPFAM" id="SSF53790">
    <property type="entry name" value="Tetrapyrrole methylase"/>
    <property type="match status" value="1"/>
</dbReference>
<reference evidence="10" key="1">
    <citation type="submission" date="2009-10" db="EMBL/GenBank/DDBJ databases">
        <title>Complete sequence of chromosome of Methanocaldococcus vulcanius M7.</title>
        <authorList>
            <consortium name="US DOE Joint Genome Institute"/>
            <person name="Lucas S."/>
            <person name="Copeland A."/>
            <person name="Lapidus A."/>
            <person name="Glavina del Rio T."/>
            <person name="Dalin E."/>
            <person name="Tice H."/>
            <person name="Bruce D."/>
            <person name="Goodwin L."/>
            <person name="Pitluck S."/>
            <person name="Lcollab F.I."/>
            <person name="Brettin T."/>
            <person name="Detter J.C."/>
            <person name="Han C."/>
            <person name="Tapia R."/>
            <person name="Kuske C.R."/>
            <person name="Schmutz J."/>
            <person name="Larimer F."/>
            <person name="Land M."/>
            <person name="Hauser L."/>
            <person name="Kyrpides N."/>
            <person name="Ovchinikova G."/>
            <person name="Sieprawska-Lupa M."/>
            <person name="Whitman W.B."/>
            <person name="Woyke T."/>
        </authorList>
    </citation>
    <scope>NUCLEOTIDE SEQUENCE [LARGE SCALE GENOMIC DNA]</scope>
    <source>
        <strain evidence="10">M7</strain>
    </source>
</reference>
<dbReference type="AlphaFoldDB" id="C9REB1"/>
<name>C9REB1_METVM</name>